<dbReference type="AlphaFoldDB" id="A0ABD0Z5Q2"/>
<dbReference type="Proteomes" id="UP001558652">
    <property type="component" value="Unassembled WGS sequence"/>
</dbReference>
<accession>A0ABD0Z5Q2</accession>
<feature type="chain" id="PRO_5044743012" evidence="2">
    <location>
        <begin position="20"/>
        <end position="205"/>
    </location>
</feature>
<feature type="region of interest" description="Disordered" evidence="1">
    <location>
        <begin position="53"/>
        <end position="110"/>
    </location>
</feature>
<evidence type="ECO:0000256" key="1">
    <source>
        <dbReference type="SAM" id="MobiDB-lite"/>
    </source>
</evidence>
<organism evidence="3 4">
    <name type="scientific">Ranatra chinensis</name>
    <dbReference type="NCBI Taxonomy" id="642074"/>
    <lineage>
        <taxon>Eukaryota</taxon>
        <taxon>Metazoa</taxon>
        <taxon>Ecdysozoa</taxon>
        <taxon>Arthropoda</taxon>
        <taxon>Hexapoda</taxon>
        <taxon>Insecta</taxon>
        <taxon>Pterygota</taxon>
        <taxon>Neoptera</taxon>
        <taxon>Paraneoptera</taxon>
        <taxon>Hemiptera</taxon>
        <taxon>Heteroptera</taxon>
        <taxon>Panheteroptera</taxon>
        <taxon>Nepomorpha</taxon>
        <taxon>Nepidae</taxon>
        <taxon>Ranatrinae</taxon>
        <taxon>Ranatra</taxon>
    </lineage>
</organism>
<dbReference type="EMBL" id="JBFDAA010000006">
    <property type="protein sequence ID" value="KAL1131408.1"/>
    <property type="molecule type" value="Genomic_DNA"/>
</dbReference>
<evidence type="ECO:0000256" key="2">
    <source>
        <dbReference type="SAM" id="SignalP"/>
    </source>
</evidence>
<feature type="signal peptide" evidence="2">
    <location>
        <begin position="1"/>
        <end position="19"/>
    </location>
</feature>
<sequence length="205" mass="23664">MFNWIVVFSMATFVSGAVATLFYGADTPRWDPVCLEDIDIVVVLPQTNGTGYTATYRTGQRPLPSDPWRRREEQERHRWEHERNEEDHKRGHEGGHKRGHEGGHKRGREVDLKKGHDWDRDWDREEYNGDEIERWLEEALGRKLVGDEVAVAINWSLGSKLSELAGLTVDLPQRQVSLDRILRPPLVLAVLPKRLLRKKGFTLPA</sequence>
<evidence type="ECO:0000313" key="4">
    <source>
        <dbReference type="Proteomes" id="UP001558652"/>
    </source>
</evidence>
<gene>
    <name evidence="3" type="ORF">AAG570_011025</name>
</gene>
<comment type="caution">
    <text evidence="3">The sequence shown here is derived from an EMBL/GenBank/DDBJ whole genome shotgun (WGS) entry which is preliminary data.</text>
</comment>
<proteinExistence type="predicted"/>
<keyword evidence="2" id="KW-0732">Signal</keyword>
<reference evidence="3 4" key="1">
    <citation type="submission" date="2024-07" db="EMBL/GenBank/DDBJ databases">
        <title>Chromosome-level genome assembly of the water stick insect Ranatra chinensis (Heteroptera: Nepidae).</title>
        <authorList>
            <person name="Liu X."/>
        </authorList>
    </citation>
    <scope>NUCLEOTIDE SEQUENCE [LARGE SCALE GENOMIC DNA]</scope>
    <source>
        <strain evidence="3">Cailab_2021Rc</strain>
        <tissue evidence="3">Muscle</tissue>
    </source>
</reference>
<feature type="compositionally biased region" description="Basic and acidic residues" evidence="1">
    <location>
        <begin position="67"/>
        <end position="110"/>
    </location>
</feature>
<protein>
    <submittedName>
        <fullName evidence="3">Uncharacterized protein</fullName>
    </submittedName>
</protein>
<evidence type="ECO:0000313" key="3">
    <source>
        <dbReference type="EMBL" id="KAL1131408.1"/>
    </source>
</evidence>
<name>A0ABD0Z5Q2_9HEMI</name>
<keyword evidence="4" id="KW-1185">Reference proteome</keyword>